<reference evidence="1" key="1">
    <citation type="submission" date="2014-09" db="EMBL/GenBank/DDBJ databases">
        <authorList>
            <person name="Magalhaes I.L.F."/>
            <person name="Oliveira U."/>
            <person name="Santos F.R."/>
            <person name="Vidigal T.H.D.A."/>
            <person name="Brescovit A.D."/>
            <person name="Santos A.J."/>
        </authorList>
    </citation>
    <scope>NUCLEOTIDE SEQUENCE</scope>
    <source>
        <tissue evidence="1">Shoot tissue taken approximately 20 cm above the soil surface</tissue>
    </source>
</reference>
<sequence>MKSVELLHANKATRVSIAVCCPTRYPAQ</sequence>
<evidence type="ECO:0000313" key="1">
    <source>
        <dbReference type="EMBL" id="JAE01271.1"/>
    </source>
</evidence>
<dbReference type="AlphaFoldDB" id="A0A0A9ETR1"/>
<proteinExistence type="predicted"/>
<accession>A0A0A9ETR1</accession>
<protein>
    <submittedName>
        <fullName evidence="1">Uncharacterized protein</fullName>
    </submittedName>
</protein>
<name>A0A0A9ETR1_ARUDO</name>
<reference evidence="1" key="2">
    <citation type="journal article" date="2015" name="Data Brief">
        <title>Shoot transcriptome of the giant reed, Arundo donax.</title>
        <authorList>
            <person name="Barrero R.A."/>
            <person name="Guerrero F.D."/>
            <person name="Moolhuijzen P."/>
            <person name="Goolsby J.A."/>
            <person name="Tidwell J."/>
            <person name="Bellgard S.E."/>
            <person name="Bellgard M.I."/>
        </authorList>
    </citation>
    <scope>NUCLEOTIDE SEQUENCE</scope>
    <source>
        <tissue evidence="1">Shoot tissue taken approximately 20 cm above the soil surface</tissue>
    </source>
</reference>
<organism evidence="1">
    <name type="scientific">Arundo donax</name>
    <name type="common">Giant reed</name>
    <name type="synonym">Donax arundinaceus</name>
    <dbReference type="NCBI Taxonomy" id="35708"/>
    <lineage>
        <taxon>Eukaryota</taxon>
        <taxon>Viridiplantae</taxon>
        <taxon>Streptophyta</taxon>
        <taxon>Embryophyta</taxon>
        <taxon>Tracheophyta</taxon>
        <taxon>Spermatophyta</taxon>
        <taxon>Magnoliopsida</taxon>
        <taxon>Liliopsida</taxon>
        <taxon>Poales</taxon>
        <taxon>Poaceae</taxon>
        <taxon>PACMAD clade</taxon>
        <taxon>Arundinoideae</taxon>
        <taxon>Arundineae</taxon>
        <taxon>Arundo</taxon>
    </lineage>
</organism>
<dbReference type="EMBL" id="GBRH01196625">
    <property type="protein sequence ID" value="JAE01271.1"/>
    <property type="molecule type" value="Transcribed_RNA"/>
</dbReference>